<evidence type="ECO:0000256" key="16">
    <source>
        <dbReference type="ARBA" id="ARBA00023136"/>
    </source>
</evidence>
<comment type="subunit">
    <text evidence="4">Monomer.</text>
</comment>
<feature type="compositionally biased region" description="Polar residues" evidence="21">
    <location>
        <begin position="124"/>
        <end position="134"/>
    </location>
</feature>
<comment type="caution">
    <text evidence="22">The sequence shown here is derived from an EMBL/GenBank/DDBJ whole genome shotgun (WGS) entry which is preliminary data.</text>
</comment>
<name>A0A086T1B9_HAPC1</name>
<keyword evidence="9" id="KW-0653">Protein transport</keyword>
<evidence type="ECO:0000256" key="9">
    <source>
        <dbReference type="ARBA" id="ARBA00022927"/>
    </source>
</evidence>
<feature type="compositionally biased region" description="Low complexity" evidence="21">
    <location>
        <begin position="255"/>
        <end position="264"/>
    </location>
</feature>
<keyword evidence="23" id="KW-1185">Reference proteome</keyword>
<reference evidence="23" key="1">
    <citation type="journal article" date="2014" name="Genome Announc.">
        <title>Genome sequence and annotation of Acremonium chrysogenum, producer of the beta-lactam antibiotic cephalosporin C.</title>
        <authorList>
            <person name="Terfehr D."/>
            <person name="Dahlmann T.A."/>
            <person name="Specht T."/>
            <person name="Zadra I."/>
            <person name="Kuernsteiner H."/>
            <person name="Kueck U."/>
        </authorList>
    </citation>
    <scope>NUCLEOTIDE SEQUENCE [LARGE SCALE GENOMIC DNA]</scope>
    <source>
        <strain evidence="23">ATCC 11550 / CBS 779.69 / DSM 880 / IAM 14645 / JCM 23072 / IMI 49137</strain>
    </source>
</reference>
<keyword evidence="7" id="KW-0812">Transmembrane</keyword>
<comment type="subcellular location">
    <subcellularLocation>
        <location evidence="3">Mitochondrion inner membrane</location>
        <topology evidence="3">Single-pass type II membrane protein</topology>
        <orientation evidence="3">Intermembrane side</orientation>
    </subcellularLocation>
</comment>
<keyword evidence="15" id="KW-0496">Mitochondrion</keyword>
<dbReference type="PROSITE" id="PS51808">
    <property type="entry name" value="CHCH"/>
    <property type="match status" value="1"/>
</dbReference>
<dbReference type="OrthoDB" id="7481291at2759"/>
<evidence type="ECO:0000256" key="1">
    <source>
        <dbReference type="ARBA" id="ARBA00001947"/>
    </source>
</evidence>
<feature type="compositionally biased region" description="Polar residues" evidence="21">
    <location>
        <begin position="245"/>
        <end position="254"/>
    </location>
</feature>
<evidence type="ECO:0000256" key="15">
    <source>
        <dbReference type="ARBA" id="ARBA00023128"/>
    </source>
</evidence>
<evidence type="ECO:0000256" key="2">
    <source>
        <dbReference type="ARBA" id="ARBA00001973"/>
    </source>
</evidence>
<comment type="cofactor">
    <cofactor evidence="2">
        <name>Cu(2+)</name>
        <dbReference type="ChEBI" id="CHEBI:29036"/>
    </cofactor>
</comment>
<evidence type="ECO:0000256" key="13">
    <source>
        <dbReference type="ARBA" id="ARBA00023002"/>
    </source>
</evidence>
<dbReference type="HOGENOM" id="CLU_054990_0_1_1"/>
<dbReference type="PANTHER" id="PTHR21622:SF0">
    <property type="entry name" value="COILED-COIL-HELIX-COILED-COIL-HELIX DOMAIN CONTAINING 4"/>
    <property type="match status" value="1"/>
</dbReference>
<comment type="cofactor">
    <cofactor evidence="1">
        <name>Zn(2+)</name>
        <dbReference type="ChEBI" id="CHEBI:29105"/>
    </cofactor>
</comment>
<evidence type="ECO:0000256" key="20">
    <source>
        <dbReference type="ARBA" id="ARBA00033150"/>
    </source>
</evidence>
<keyword evidence="13" id="KW-0560">Oxidoreductase</keyword>
<dbReference type="Proteomes" id="UP000029964">
    <property type="component" value="Unassembled WGS sequence"/>
</dbReference>
<keyword evidence="11" id="KW-0735">Signal-anchor</keyword>
<evidence type="ECO:0000256" key="5">
    <source>
        <dbReference type="ARBA" id="ARBA00013714"/>
    </source>
</evidence>
<sequence length="333" mass="35554">MYRTALRSASRPAVRGLRARPTVTPRRFLSSSASPADKPRSWKSSALRWGLAAGALYYYNTSSIFAEEAAPQTVAAPASFADSDLPTVDSILEEKRKQMRDKPAAKPERTPASPEQKVEGNESAPPSQTAQTHASEGGPAATEGAEALEEEAGQQGAFNPETGEINWDCPCLGGMAHGPCGEEFKTAFSCFVYSEEDPKGMDCIDKFQGMQECFRKYPEIYGAELADEEDAAEAGQGNPDAPDTQADTQASSKVPNPEDQQSSPQEPPTTPAAANDNKSETVTPVKPDTPLNADTPVNAAPVSDAIPTKWDDATEANEKVETKPDSAKEKKDA</sequence>
<dbReference type="GO" id="GO:0005743">
    <property type="term" value="C:mitochondrial inner membrane"/>
    <property type="evidence" value="ECO:0007669"/>
    <property type="project" value="UniProtKB-SubCell"/>
</dbReference>
<dbReference type="GO" id="GO:0015035">
    <property type="term" value="F:protein-disulfide reductase activity"/>
    <property type="evidence" value="ECO:0007669"/>
    <property type="project" value="InterPro"/>
</dbReference>
<evidence type="ECO:0000256" key="8">
    <source>
        <dbReference type="ARBA" id="ARBA00022792"/>
    </source>
</evidence>
<protein>
    <recommendedName>
        <fullName evidence="5">Mitochondrial intermembrane space import and assembly protein 40</fullName>
    </recommendedName>
    <alternativeName>
        <fullName evidence="20">Mitochondrial import inner membrane translocase TIM40</fullName>
    </alternativeName>
</protein>
<evidence type="ECO:0000256" key="11">
    <source>
        <dbReference type="ARBA" id="ARBA00022968"/>
    </source>
</evidence>
<feature type="compositionally biased region" description="Basic and acidic residues" evidence="21">
    <location>
        <begin position="309"/>
        <end position="333"/>
    </location>
</feature>
<dbReference type="PANTHER" id="PTHR21622">
    <property type="entry name" value="COILED-COIL-HELIX-COILED-COIL-HELIX DOMAIN CONTAINING 4"/>
    <property type="match status" value="1"/>
</dbReference>
<comment type="function">
    <text evidence="19">Required for the import and folding of small cysteine-containing proteins (small Tim) in the mitochondrial intermembrane space (IMS). Forms a redox cycle with ERV1 that involves a disulfide relay system. Precursor proteins to be imported into the IMS are translocated in their reduced form into the mitochondria. The oxidized form of MIA40 forms a transient intermolecular disulfide bridge with the reduced precursor protein, resulting in oxidation of the precursor protein that now contains an intramolecular disulfide bond and is able to undergo folding in the IMS.</text>
</comment>
<evidence type="ECO:0000256" key="4">
    <source>
        <dbReference type="ARBA" id="ARBA00011245"/>
    </source>
</evidence>
<keyword evidence="8" id="KW-0999">Mitochondrion inner membrane</keyword>
<feature type="region of interest" description="Disordered" evidence="21">
    <location>
        <begin position="224"/>
        <end position="333"/>
    </location>
</feature>
<evidence type="ECO:0000256" key="18">
    <source>
        <dbReference type="ARBA" id="ARBA00023284"/>
    </source>
</evidence>
<dbReference type="Gene3D" id="1.10.287.2900">
    <property type="match status" value="1"/>
</dbReference>
<evidence type="ECO:0000256" key="14">
    <source>
        <dbReference type="ARBA" id="ARBA00023010"/>
    </source>
</evidence>
<evidence type="ECO:0000256" key="12">
    <source>
        <dbReference type="ARBA" id="ARBA00022989"/>
    </source>
</evidence>
<keyword evidence="10" id="KW-0809">Transit peptide</keyword>
<keyword evidence="6" id="KW-0813">Transport</keyword>
<feature type="region of interest" description="Disordered" evidence="21">
    <location>
        <begin position="96"/>
        <end position="161"/>
    </location>
</feature>
<dbReference type="STRING" id="857340.A0A086T1B9"/>
<proteinExistence type="predicted"/>
<dbReference type="AlphaFoldDB" id="A0A086T1B9"/>
<feature type="compositionally biased region" description="Low complexity" evidence="21">
    <location>
        <begin position="136"/>
        <end position="145"/>
    </location>
</feature>
<feature type="compositionally biased region" description="Basic and acidic residues" evidence="21">
    <location>
        <begin position="96"/>
        <end position="109"/>
    </location>
</feature>
<evidence type="ECO:0000256" key="19">
    <source>
        <dbReference type="ARBA" id="ARBA00024980"/>
    </source>
</evidence>
<keyword evidence="14" id="KW-0811">Translocation</keyword>
<accession>A0A086T1B9</accession>
<keyword evidence="16" id="KW-0472">Membrane</keyword>
<dbReference type="EMBL" id="JPKY01000076">
    <property type="protein sequence ID" value="KFH43151.1"/>
    <property type="molecule type" value="Genomic_DNA"/>
</dbReference>
<evidence type="ECO:0000256" key="17">
    <source>
        <dbReference type="ARBA" id="ARBA00023157"/>
    </source>
</evidence>
<dbReference type="InterPro" id="IPR039289">
    <property type="entry name" value="CHCHD4"/>
</dbReference>
<evidence type="ECO:0000256" key="7">
    <source>
        <dbReference type="ARBA" id="ARBA00022692"/>
    </source>
</evidence>
<organism evidence="22 23">
    <name type="scientific">Hapsidospora chrysogenum (strain ATCC 11550 / CBS 779.69 / DSM 880 / IAM 14645 / JCM 23072 / IMI 49137)</name>
    <name type="common">Acremonium chrysogenum</name>
    <dbReference type="NCBI Taxonomy" id="857340"/>
    <lineage>
        <taxon>Eukaryota</taxon>
        <taxon>Fungi</taxon>
        <taxon>Dikarya</taxon>
        <taxon>Ascomycota</taxon>
        <taxon>Pezizomycotina</taxon>
        <taxon>Sordariomycetes</taxon>
        <taxon>Hypocreomycetidae</taxon>
        <taxon>Hypocreales</taxon>
        <taxon>Bionectriaceae</taxon>
        <taxon>Hapsidospora</taxon>
    </lineage>
</organism>
<dbReference type="GO" id="GO:0045041">
    <property type="term" value="P:protein import into mitochondrial intermembrane space"/>
    <property type="evidence" value="ECO:0007669"/>
    <property type="project" value="InterPro"/>
</dbReference>
<keyword evidence="12" id="KW-1133">Transmembrane helix</keyword>
<evidence type="ECO:0000256" key="3">
    <source>
        <dbReference type="ARBA" id="ARBA00004164"/>
    </source>
</evidence>
<evidence type="ECO:0000256" key="21">
    <source>
        <dbReference type="SAM" id="MobiDB-lite"/>
    </source>
</evidence>
<evidence type="ECO:0000313" key="23">
    <source>
        <dbReference type="Proteomes" id="UP000029964"/>
    </source>
</evidence>
<evidence type="ECO:0000313" key="22">
    <source>
        <dbReference type="EMBL" id="KFH43151.1"/>
    </source>
</evidence>
<keyword evidence="17" id="KW-1015">Disulfide bond</keyword>
<gene>
    <name evidence="22" type="ORF">ACRE_061090</name>
</gene>
<evidence type="ECO:0000256" key="10">
    <source>
        <dbReference type="ARBA" id="ARBA00022946"/>
    </source>
</evidence>
<keyword evidence="18" id="KW-0676">Redox-active center</keyword>
<evidence type="ECO:0000256" key="6">
    <source>
        <dbReference type="ARBA" id="ARBA00022448"/>
    </source>
</evidence>
<dbReference type="FunFam" id="1.10.287.2900:FF:000002">
    <property type="entry name" value="Mitochondrial intermembrane space import and assembly protein"/>
    <property type="match status" value="1"/>
</dbReference>
<feature type="region of interest" description="Disordered" evidence="21">
    <location>
        <begin position="1"/>
        <end position="42"/>
    </location>
</feature>
<dbReference type="GO" id="GO:0005758">
    <property type="term" value="C:mitochondrial intermembrane space"/>
    <property type="evidence" value="ECO:0007669"/>
    <property type="project" value="TreeGrafter"/>
</dbReference>